<reference evidence="4" key="1">
    <citation type="journal article" date="2023" name="Genome Biol. Evol.">
        <title>First Whole Genome Sequence and Flow Cytometry Genome Size Data for the Lichen-Forming Fungus Ramalina farinacea (Ascomycota).</title>
        <authorList>
            <person name="Llewellyn T."/>
            <person name="Mian S."/>
            <person name="Hill R."/>
            <person name="Leitch I.J."/>
            <person name="Gaya E."/>
        </authorList>
    </citation>
    <scope>NUCLEOTIDE SEQUENCE</scope>
    <source>
        <strain evidence="4">LIQ254RAFAR</strain>
    </source>
</reference>
<feature type="region of interest" description="Disordered" evidence="2">
    <location>
        <begin position="91"/>
        <end position="125"/>
    </location>
</feature>
<evidence type="ECO:0000256" key="2">
    <source>
        <dbReference type="SAM" id="MobiDB-lite"/>
    </source>
</evidence>
<gene>
    <name evidence="4" type="ORF">OHK93_002542</name>
</gene>
<dbReference type="GO" id="GO:0004126">
    <property type="term" value="F:cytidine deaminase activity"/>
    <property type="evidence" value="ECO:0007669"/>
    <property type="project" value="TreeGrafter"/>
</dbReference>
<dbReference type="GO" id="GO:0055086">
    <property type="term" value="P:nucleobase-containing small molecule metabolic process"/>
    <property type="evidence" value="ECO:0007669"/>
    <property type="project" value="UniProtKB-ARBA"/>
</dbReference>
<dbReference type="InterPro" id="IPR050202">
    <property type="entry name" value="Cyt/Deoxycyt_deaminase"/>
</dbReference>
<dbReference type="EMBL" id="JAPUFD010000014">
    <property type="protein sequence ID" value="MDI1491333.1"/>
    <property type="molecule type" value="Genomic_DNA"/>
</dbReference>
<dbReference type="InterPro" id="IPR002125">
    <property type="entry name" value="CMP_dCMP_dom"/>
</dbReference>
<dbReference type="GO" id="GO:0005829">
    <property type="term" value="C:cytosol"/>
    <property type="evidence" value="ECO:0007669"/>
    <property type="project" value="TreeGrafter"/>
</dbReference>
<dbReference type="CDD" id="cd01283">
    <property type="entry name" value="cytidine_deaminase"/>
    <property type="match status" value="1"/>
</dbReference>
<evidence type="ECO:0000313" key="5">
    <source>
        <dbReference type="Proteomes" id="UP001161017"/>
    </source>
</evidence>
<protein>
    <recommendedName>
        <fullName evidence="3">CMP/dCMP-type deaminase domain-containing protein</fullName>
    </recommendedName>
</protein>
<evidence type="ECO:0000259" key="3">
    <source>
        <dbReference type="PROSITE" id="PS51747"/>
    </source>
</evidence>
<evidence type="ECO:0000313" key="4">
    <source>
        <dbReference type="EMBL" id="MDI1491333.1"/>
    </source>
</evidence>
<keyword evidence="5" id="KW-1185">Reference proteome</keyword>
<comment type="similarity">
    <text evidence="1">Belongs to the cytidine and deoxycytidylate deaminase family.</text>
</comment>
<accession>A0AA43QUW4</accession>
<feature type="domain" description="CMP/dCMP-type deaminase" evidence="3">
    <location>
        <begin position="13"/>
        <end position="125"/>
    </location>
</feature>
<organism evidence="4 5">
    <name type="scientific">Ramalina farinacea</name>
    <dbReference type="NCBI Taxonomy" id="258253"/>
    <lineage>
        <taxon>Eukaryota</taxon>
        <taxon>Fungi</taxon>
        <taxon>Dikarya</taxon>
        <taxon>Ascomycota</taxon>
        <taxon>Pezizomycotina</taxon>
        <taxon>Lecanoromycetes</taxon>
        <taxon>OSLEUM clade</taxon>
        <taxon>Lecanoromycetidae</taxon>
        <taxon>Lecanorales</taxon>
        <taxon>Lecanorineae</taxon>
        <taxon>Ramalinaceae</taxon>
        <taxon>Ramalina</taxon>
    </lineage>
</organism>
<dbReference type="Pfam" id="PF00383">
    <property type="entry name" value="dCMP_cyt_deam_1"/>
    <property type="match status" value="1"/>
</dbReference>
<dbReference type="GO" id="GO:0072527">
    <property type="term" value="P:pyrimidine-containing compound metabolic process"/>
    <property type="evidence" value="ECO:0007669"/>
    <property type="project" value="UniProtKB-ARBA"/>
</dbReference>
<name>A0AA43QUW4_9LECA</name>
<dbReference type="Gene3D" id="3.40.140.10">
    <property type="entry name" value="Cytidine Deaminase, domain 2"/>
    <property type="match status" value="1"/>
</dbReference>
<proteinExistence type="inferred from homology"/>
<evidence type="ECO:0000256" key="1">
    <source>
        <dbReference type="ARBA" id="ARBA00006576"/>
    </source>
</evidence>
<dbReference type="SUPFAM" id="SSF53927">
    <property type="entry name" value="Cytidine deaminase-like"/>
    <property type="match status" value="1"/>
</dbReference>
<dbReference type="PANTHER" id="PTHR11644:SF2">
    <property type="entry name" value="CYTIDINE DEAMINASE"/>
    <property type="match status" value="1"/>
</dbReference>
<dbReference type="PANTHER" id="PTHR11644">
    <property type="entry name" value="CYTIDINE DEAMINASE"/>
    <property type="match status" value="1"/>
</dbReference>
<dbReference type="NCBIfam" id="NF004064">
    <property type="entry name" value="PRK05578.1"/>
    <property type="match status" value="1"/>
</dbReference>
<dbReference type="PROSITE" id="PS51747">
    <property type="entry name" value="CYT_DCMP_DEAMINASES_2"/>
    <property type="match status" value="1"/>
</dbReference>
<sequence length="125" mass="13323">MASTQQPSIITSEEHAQLLRNAKAAKDKAYCPYSHFRVGAAVLTTSGTIIQGCNVENASYPVGMCAERCCLGKAVVEGFGPGDFKALAVSTDVEPPAGENSESLRHVPSIHQRILPPNAPDHHVR</sequence>
<dbReference type="AlphaFoldDB" id="A0AA43QUW4"/>
<dbReference type="GO" id="GO:0008270">
    <property type="term" value="F:zinc ion binding"/>
    <property type="evidence" value="ECO:0007669"/>
    <property type="project" value="TreeGrafter"/>
</dbReference>
<dbReference type="Proteomes" id="UP001161017">
    <property type="component" value="Unassembled WGS sequence"/>
</dbReference>
<comment type="caution">
    <text evidence="4">The sequence shown here is derived from an EMBL/GenBank/DDBJ whole genome shotgun (WGS) entry which is preliminary data.</text>
</comment>
<dbReference type="InterPro" id="IPR016193">
    <property type="entry name" value="Cytidine_deaminase-like"/>
</dbReference>